<dbReference type="PROSITE" id="PS50850">
    <property type="entry name" value="MFS"/>
    <property type="match status" value="1"/>
</dbReference>
<evidence type="ECO:0000313" key="8">
    <source>
        <dbReference type="EMBL" id="GMG36480.1"/>
    </source>
</evidence>
<evidence type="ECO:0000256" key="6">
    <source>
        <dbReference type="SAM" id="Phobius"/>
    </source>
</evidence>
<feature type="transmembrane region" description="Helical" evidence="6">
    <location>
        <begin position="83"/>
        <end position="104"/>
    </location>
</feature>
<evidence type="ECO:0000256" key="2">
    <source>
        <dbReference type="ARBA" id="ARBA00022448"/>
    </source>
</evidence>
<evidence type="ECO:0000313" key="9">
    <source>
        <dbReference type="Proteomes" id="UP001165063"/>
    </source>
</evidence>
<comment type="caution">
    <text evidence="8">The sequence shown here is derived from an EMBL/GenBank/DDBJ whole genome shotgun (WGS) entry which is preliminary data.</text>
</comment>
<keyword evidence="4 6" id="KW-1133">Transmembrane helix</keyword>
<dbReference type="InterPro" id="IPR020846">
    <property type="entry name" value="MFS_dom"/>
</dbReference>
<comment type="subcellular location">
    <subcellularLocation>
        <location evidence="1">Membrane</location>
        <topology evidence="1">Multi-pass membrane protein</topology>
    </subcellularLocation>
</comment>
<proteinExistence type="predicted"/>
<evidence type="ECO:0000256" key="1">
    <source>
        <dbReference type="ARBA" id="ARBA00004141"/>
    </source>
</evidence>
<dbReference type="InterPro" id="IPR005828">
    <property type="entry name" value="MFS_sugar_transport-like"/>
</dbReference>
<feature type="transmembrane region" description="Helical" evidence="6">
    <location>
        <begin position="111"/>
        <end position="131"/>
    </location>
</feature>
<dbReference type="GO" id="GO:0016020">
    <property type="term" value="C:membrane"/>
    <property type="evidence" value="ECO:0007669"/>
    <property type="project" value="UniProtKB-SubCell"/>
</dbReference>
<protein>
    <submittedName>
        <fullName evidence="8">Unnamed protein product</fullName>
    </submittedName>
</protein>
<feature type="transmembrane region" description="Helical" evidence="6">
    <location>
        <begin position="177"/>
        <end position="197"/>
    </location>
</feature>
<reference evidence="8" key="1">
    <citation type="submission" date="2023-04" db="EMBL/GenBank/DDBJ databases">
        <title>Ambrosiozyma monospora NBRC 1965.</title>
        <authorList>
            <person name="Ichikawa N."/>
            <person name="Sato H."/>
            <person name="Tonouchi N."/>
        </authorList>
    </citation>
    <scope>NUCLEOTIDE SEQUENCE</scope>
    <source>
        <strain evidence="8">NBRC 1965</strain>
    </source>
</reference>
<dbReference type="Proteomes" id="UP001165063">
    <property type="component" value="Unassembled WGS sequence"/>
</dbReference>
<accession>A0A9W7DKM6</accession>
<sequence length="282" mass="31911">MDDLDNKLEFLELVESTRFTEQSGSHDTRKHLWMDFFTVPRARRSIIYAFIMIFLGQFTGVNAVMYYMSTLMASIGFNTKNSVFMSLVGGGSLLLGTIPAILWMDKCGRRFWCNFCLPGFFIGLIFLGVSYQVPITSPAAKGLYFTGVILYMGFFGSYSTATWVVPTEVFPNYLRSYGMTVSSGGLFLWSFVITYNFNDMFDKFTKTGLTLGFYGGIAVLGLIYQLMFVVETKGKTLEELDDVFSMPTKKLIALNLKSTKKDFNCIAHGQFKEVVQGTHIYY</sequence>
<gene>
    <name evidence="8" type="ORF">Amon01_000468200</name>
</gene>
<keyword evidence="2" id="KW-0813">Transport</keyword>
<keyword evidence="3 6" id="KW-0812">Transmembrane</keyword>
<dbReference type="AlphaFoldDB" id="A0A9W7DKM6"/>
<dbReference type="PANTHER" id="PTHR48020:SF9">
    <property type="entry name" value="MAJOR FACILITATOR SUPERFAMILY (MFS) PROFILE DOMAIN-CONTAINING PROTEIN"/>
    <property type="match status" value="1"/>
</dbReference>
<dbReference type="InterPro" id="IPR036259">
    <property type="entry name" value="MFS_trans_sf"/>
</dbReference>
<dbReference type="Gene3D" id="1.20.1250.20">
    <property type="entry name" value="MFS general substrate transporter like domains"/>
    <property type="match status" value="1"/>
</dbReference>
<name>A0A9W7DKM6_AMBMO</name>
<feature type="transmembrane region" description="Helical" evidence="6">
    <location>
        <begin position="46"/>
        <end position="68"/>
    </location>
</feature>
<evidence type="ECO:0000256" key="3">
    <source>
        <dbReference type="ARBA" id="ARBA00022692"/>
    </source>
</evidence>
<dbReference type="EMBL" id="BSXU01002322">
    <property type="protein sequence ID" value="GMG36480.1"/>
    <property type="molecule type" value="Genomic_DNA"/>
</dbReference>
<evidence type="ECO:0000256" key="5">
    <source>
        <dbReference type="ARBA" id="ARBA00023136"/>
    </source>
</evidence>
<feature type="transmembrane region" description="Helical" evidence="6">
    <location>
        <begin position="209"/>
        <end position="230"/>
    </location>
</feature>
<dbReference type="OrthoDB" id="6339427at2759"/>
<dbReference type="GO" id="GO:0022857">
    <property type="term" value="F:transmembrane transporter activity"/>
    <property type="evidence" value="ECO:0007669"/>
    <property type="project" value="InterPro"/>
</dbReference>
<keyword evidence="5 6" id="KW-0472">Membrane</keyword>
<feature type="domain" description="Major facilitator superfamily (MFS) profile" evidence="7">
    <location>
        <begin position="1"/>
        <end position="233"/>
    </location>
</feature>
<dbReference type="SUPFAM" id="SSF103473">
    <property type="entry name" value="MFS general substrate transporter"/>
    <property type="match status" value="1"/>
</dbReference>
<dbReference type="Pfam" id="PF00083">
    <property type="entry name" value="Sugar_tr"/>
    <property type="match status" value="1"/>
</dbReference>
<evidence type="ECO:0000259" key="7">
    <source>
        <dbReference type="PROSITE" id="PS50850"/>
    </source>
</evidence>
<keyword evidence="9" id="KW-1185">Reference proteome</keyword>
<dbReference type="PANTHER" id="PTHR48020">
    <property type="entry name" value="PROTON MYO-INOSITOL COTRANSPORTER"/>
    <property type="match status" value="1"/>
</dbReference>
<evidence type="ECO:0000256" key="4">
    <source>
        <dbReference type="ARBA" id="ARBA00022989"/>
    </source>
</evidence>
<organism evidence="8 9">
    <name type="scientific">Ambrosiozyma monospora</name>
    <name type="common">Yeast</name>
    <name type="synonym">Endomycopsis monosporus</name>
    <dbReference type="NCBI Taxonomy" id="43982"/>
    <lineage>
        <taxon>Eukaryota</taxon>
        <taxon>Fungi</taxon>
        <taxon>Dikarya</taxon>
        <taxon>Ascomycota</taxon>
        <taxon>Saccharomycotina</taxon>
        <taxon>Pichiomycetes</taxon>
        <taxon>Pichiales</taxon>
        <taxon>Pichiaceae</taxon>
        <taxon>Ambrosiozyma</taxon>
    </lineage>
</organism>
<feature type="transmembrane region" description="Helical" evidence="6">
    <location>
        <begin position="143"/>
        <end position="165"/>
    </location>
</feature>
<dbReference type="InterPro" id="IPR050814">
    <property type="entry name" value="Myo-inositol_Transporter"/>
</dbReference>